<dbReference type="Pfam" id="PF13715">
    <property type="entry name" value="CarbopepD_reg_2"/>
    <property type="match status" value="1"/>
</dbReference>
<dbReference type="Proteomes" id="UP000298616">
    <property type="component" value="Chromosome"/>
</dbReference>
<keyword evidence="2" id="KW-1185">Reference proteome</keyword>
<accession>A0A4D7JQA3</accession>
<organism evidence="1 2">
    <name type="scientific">Mangrovivirga cuniculi</name>
    <dbReference type="NCBI Taxonomy" id="2715131"/>
    <lineage>
        <taxon>Bacteria</taxon>
        <taxon>Pseudomonadati</taxon>
        <taxon>Bacteroidota</taxon>
        <taxon>Cytophagia</taxon>
        <taxon>Cytophagales</taxon>
        <taxon>Mangrovivirgaceae</taxon>
        <taxon>Mangrovivirga</taxon>
    </lineage>
</organism>
<protein>
    <submittedName>
        <fullName evidence="1">Uncharacterized protein</fullName>
    </submittedName>
</protein>
<proteinExistence type="predicted"/>
<dbReference type="EMBL" id="CP028923">
    <property type="protein sequence ID" value="QCK16837.1"/>
    <property type="molecule type" value="Genomic_DNA"/>
</dbReference>
<sequence>MHNIFYSLILFVLCASNIWSQVKIKGSVIDGKYPIPGVNVIEKGQNNGSTTNIDGEFTIIVSDTNSTLIFQSIGYEYKEIGLEGKTEVQIILKPQCERDWFDAQSFEIYAVSGLLNTPVGGQLKFSFPVFFSQTTLWTGIRYQTDFDRNNLLNGEIGIHHLFVTCNFDADIISNYRKFSLEGENEVESISIEPNLNFKKFKFIIGYGMINYNGTETNNSQNSTGPIFGLGTWIGRPFNLSLVAKASIYKNITEYNGEIRRQFKRIETFGRFYKLETITEFSLGIGYNFTYRFKKQKID</sequence>
<gene>
    <name evidence="1" type="ORF">DCC35_19905</name>
</gene>
<dbReference type="InterPro" id="IPR008969">
    <property type="entry name" value="CarboxyPept-like_regulatory"/>
</dbReference>
<evidence type="ECO:0000313" key="1">
    <source>
        <dbReference type="EMBL" id="QCK16837.1"/>
    </source>
</evidence>
<evidence type="ECO:0000313" key="2">
    <source>
        <dbReference type="Proteomes" id="UP000298616"/>
    </source>
</evidence>
<reference evidence="1 2" key="1">
    <citation type="submission" date="2018-04" db="EMBL/GenBank/DDBJ databases">
        <title>Complete genome uncultured novel isolate.</title>
        <authorList>
            <person name="Merlino G."/>
        </authorList>
    </citation>
    <scope>NUCLEOTIDE SEQUENCE [LARGE SCALE GENOMIC DNA]</scope>
    <source>
        <strain evidence="2">R1DC9</strain>
    </source>
</reference>
<dbReference type="KEGG" id="fpf:DCC35_19905"/>
<dbReference type="SUPFAM" id="SSF49464">
    <property type="entry name" value="Carboxypeptidase regulatory domain-like"/>
    <property type="match status" value="1"/>
</dbReference>
<name>A0A4D7JQA3_9BACT</name>
<dbReference type="AlphaFoldDB" id="A0A4D7JQA3"/>
<dbReference type="OrthoDB" id="822112at2"/>
<dbReference type="RefSeq" id="WP_137092429.1">
    <property type="nucleotide sequence ID" value="NZ_CP028923.1"/>
</dbReference>
<dbReference type="Gene3D" id="2.60.40.1120">
    <property type="entry name" value="Carboxypeptidase-like, regulatory domain"/>
    <property type="match status" value="1"/>
</dbReference>